<name>A0A7Y0EFJ0_9CLOT</name>
<comment type="caution">
    <text evidence="1">The sequence shown here is derived from an EMBL/GenBank/DDBJ whole genome shotgun (WGS) entry which is preliminary data.</text>
</comment>
<proteinExistence type="predicted"/>
<evidence type="ECO:0000313" key="2">
    <source>
        <dbReference type="Proteomes" id="UP000537131"/>
    </source>
</evidence>
<gene>
    <name evidence="1" type="ORF">HBE96_07130</name>
</gene>
<organism evidence="1 2">
    <name type="scientific">Clostridium muellerianum</name>
    <dbReference type="NCBI Taxonomy" id="2716538"/>
    <lineage>
        <taxon>Bacteria</taxon>
        <taxon>Bacillati</taxon>
        <taxon>Bacillota</taxon>
        <taxon>Clostridia</taxon>
        <taxon>Eubacteriales</taxon>
        <taxon>Clostridiaceae</taxon>
        <taxon>Clostridium</taxon>
    </lineage>
</organism>
<dbReference type="RefSeq" id="WP_169297069.1">
    <property type="nucleotide sequence ID" value="NZ_JABBNI010000013.1"/>
</dbReference>
<keyword evidence="2" id="KW-1185">Reference proteome</keyword>
<accession>A0A7Y0EFJ0</accession>
<sequence length="157" mass="17925">MNKIGGYNVSNLNIKNESIYDNTKVIAEKKDNKSEENIGDTVQIEQKNNVIINTKKAYDALKETCDEVGTVTRDGYTYGSMMFSFYTMMDYMESQGISVPNFELSGNNLNNDNYLGFVDKIKEFTKNLSSQYPNVVPDNFYDFCDLFKEKLLQNGCS</sequence>
<dbReference type="EMBL" id="JABBNI010000013">
    <property type="protein sequence ID" value="NMM62466.1"/>
    <property type="molecule type" value="Genomic_DNA"/>
</dbReference>
<dbReference type="AlphaFoldDB" id="A0A7Y0EFJ0"/>
<evidence type="ECO:0000313" key="1">
    <source>
        <dbReference type="EMBL" id="NMM62466.1"/>
    </source>
</evidence>
<protein>
    <submittedName>
        <fullName evidence="1">Uncharacterized protein</fullName>
    </submittedName>
</protein>
<dbReference type="Proteomes" id="UP000537131">
    <property type="component" value="Unassembled WGS sequence"/>
</dbReference>
<reference evidence="1 2" key="1">
    <citation type="submission" date="2020-06" db="EMBL/GenBank/DDBJ databases">
        <title>Complete Genome Sequence of Clostridium muelleri sp. nov. P21T, an Acid-Alcohol Producing Acetogen Isolated from Old Hay.</title>
        <authorList>
            <person name="Duncan K.E."/>
            <person name="Tanner R.S."/>
        </authorList>
    </citation>
    <scope>NUCLEOTIDE SEQUENCE [LARGE SCALE GENOMIC DNA]</scope>
    <source>
        <strain evidence="1 2">P21</strain>
    </source>
</reference>